<feature type="compositionally biased region" description="Basic residues" evidence="1">
    <location>
        <begin position="1164"/>
        <end position="1176"/>
    </location>
</feature>
<protein>
    <submittedName>
        <fullName evidence="2">Uncharacterized protein</fullName>
    </submittedName>
</protein>
<comment type="caution">
    <text evidence="2">The sequence shown here is derived from an EMBL/GenBank/DDBJ whole genome shotgun (WGS) entry which is preliminary data.</text>
</comment>
<reference evidence="2" key="1">
    <citation type="submission" date="2019-11" db="EMBL/GenBank/DDBJ databases">
        <title>Leishmania tarentolae CDS.</title>
        <authorList>
            <person name="Goto Y."/>
            <person name="Yamagishi J."/>
        </authorList>
    </citation>
    <scope>NUCLEOTIDE SEQUENCE [LARGE SCALE GENOMIC DNA]</scope>
    <source>
        <strain evidence="2">Parrot Tar II</strain>
    </source>
</reference>
<evidence type="ECO:0000313" key="2">
    <source>
        <dbReference type="EMBL" id="GET86534.1"/>
    </source>
</evidence>
<dbReference type="OrthoDB" id="267497at2759"/>
<name>A0A640KBX5_LEITA</name>
<feature type="compositionally biased region" description="Basic and acidic residues" evidence="1">
    <location>
        <begin position="468"/>
        <end position="481"/>
    </location>
</feature>
<dbReference type="EMBL" id="BLBS01000012">
    <property type="protein sequence ID" value="GET86534.1"/>
    <property type="molecule type" value="Genomic_DNA"/>
</dbReference>
<feature type="region of interest" description="Disordered" evidence="1">
    <location>
        <begin position="336"/>
        <end position="355"/>
    </location>
</feature>
<dbReference type="AlphaFoldDB" id="A0A640KBX5"/>
<feature type="region of interest" description="Disordered" evidence="1">
    <location>
        <begin position="211"/>
        <end position="270"/>
    </location>
</feature>
<evidence type="ECO:0000256" key="1">
    <source>
        <dbReference type="SAM" id="MobiDB-lite"/>
    </source>
</evidence>
<feature type="region of interest" description="Disordered" evidence="1">
    <location>
        <begin position="577"/>
        <end position="601"/>
    </location>
</feature>
<proteinExistence type="predicted"/>
<dbReference type="Proteomes" id="UP000419144">
    <property type="component" value="Unassembled WGS sequence"/>
</dbReference>
<feature type="compositionally biased region" description="Basic and acidic residues" evidence="1">
    <location>
        <begin position="1078"/>
        <end position="1087"/>
    </location>
</feature>
<feature type="region of interest" description="Disordered" evidence="1">
    <location>
        <begin position="448"/>
        <end position="487"/>
    </location>
</feature>
<keyword evidence="3" id="KW-1185">Reference proteome</keyword>
<feature type="region of interest" description="Disordered" evidence="1">
    <location>
        <begin position="1076"/>
        <end position="1097"/>
    </location>
</feature>
<feature type="compositionally biased region" description="Polar residues" evidence="1">
    <location>
        <begin position="342"/>
        <end position="352"/>
    </location>
</feature>
<gene>
    <name evidence="2" type="ORF">LtaPh_1010800</name>
</gene>
<organism evidence="2 3">
    <name type="scientific">Leishmania tarentolae</name>
    <name type="common">Sauroleishmania tarentolae</name>
    <dbReference type="NCBI Taxonomy" id="5689"/>
    <lineage>
        <taxon>Eukaryota</taxon>
        <taxon>Discoba</taxon>
        <taxon>Euglenozoa</taxon>
        <taxon>Kinetoplastea</taxon>
        <taxon>Metakinetoplastina</taxon>
        <taxon>Trypanosomatida</taxon>
        <taxon>Trypanosomatidae</taxon>
        <taxon>Leishmaniinae</taxon>
        <taxon>Leishmania</taxon>
        <taxon>lizard Leishmania</taxon>
    </lineage>
</organism>
<feature type="region of interest" description="Disordered" evidence="1">
    <location>
        <begin position="774"/>
        <end position="852"/>
    </location>
</feature>
<evidence type="ECO:0000313" key="3">
    <source>
        <dbReference type="Proteomes" id="UP000419144"/>
    </source>
</evidence>
<feature type="region of interest" description="Disordered" evidence="1">
    <location>
        <begin position="1129"/>
        <end position="1176"/>
    </location>
</feature>
<accession>A0A640KBX5</accession>
<sequence length="1176" mass="125119">MNPLDYLPPDAFMHTWGSPAQGVQALGSHVCVVGPRYERIAVASVSMEGIAPVPPSPRFEAVRTGHIHTFLPTPHAGSCPLDYTALFVALYRRRKERITCCHASRPVPLLASGSPRPRRLYEAPPSAAAGGWVMSRTPPSLAAAYASQNTELGILGRYVEHAATSAGHATALSGGSLEGRITMVARTVPESVAATAMSTAALSSPVVAVHDDWQQQQQQQRLGTNQPHHHHQRRPRPDPQHMQYRVGRSGSTQPLPLPDAHAGTPSNTRGAITAVPTRQTEEAAPQPLARVVPSFPPSPAPFLLSPAIASPAASISTPRDTTPFVSLAISSLRPSVSRESSMDTAESTARPNNTDRDCILMRRDSSSLACTGDTPGAGAMEVVQQSRWLLSQSSRQRASSGSGDAAVDEVDSCAHGEVDTRERLPHQLQRTLERQRQLEVLRLDRDVGVGDTSGSQQRTAEPMFLSHDASDAHRRAREGPRRGQAAAAATVPYVFRGTGTYGDADEIRADSVVVARGFPLAWAQTRSRVSTSPLPQQHDLPLWWRRGQAVRRRRPQLDAAQQLLSDEQQLSPSPAVAAEVDVHSCHTSSTPQRTAAALSSTPASSAVVSRSAAPYAASASTRTAQTFLSPSICVDPDERSASLNVPLSLATSCVIDVNDTMMLLSCALLPSPIRAGHPSRPSLPNAALTDILPSSWVPSEEVCCVERTLCVGDTSDRVSTLAHTPNTMSSLPSAAVDTMYADAVTAVAVGHRAWKRESRCSPCLSASTNGRAAAASQGRGRDHCDFENGASEAHQDGALEEDMPLVRRTSPGTSEGTGKESRRLLSSGSPDVAERQDEISQPSASADEPDDDCVYGHRSCRCPPLPPFSRTASLSSSLSSSPALMHARTDTRAGGINVDAAFDEAGGSPSIPVLAGKTSPMVYLCDMLRLSFSPDNEAEGSRIVDAKLDKACRKPDGADVIAAQRVGRVCVGAQDHDNSYLFENAASTSSSPPSQSRTAIRCLVDMDDERITDSNLSASPLSPLGVAHGRCKTAANTTTMGSEACTPHRVAGRLALSADDRRLHASTASTIAWGRVNGGEHSHRDPAARAVTATPVESSTRSSTLFISTPAQTHLQSLLQASMWSTATPCSHEKENSNHNSRSSLHRHPHVVSATSTGGEGVRVQRKKTAMMSRMR</sequence>
<dbReference type="VEuPathDB" id="TriTrypDB:LtaPh_1010800"/>